<keyword evidence="1" id="KW-0812">Transmembrane</keyword>
<name>A0ABP7BY63_9MICO</name>
<comment type="caution">
    <text evidence="2">The sequence shown here is derived from an EMBL/GenBank/DDBJ whole genome shotgun (WGS) entry which is preliminary data.</text>
</comment>
<evidence type="ECO:0000313" key="3">
    <source>
        <dbReference type="Proteomes" id="UP001410795"/>
    </source>
</evidence>
<sequence length="324" mass="36779">MASVGSFVFLLVFWAWVIGEDGFARAQLSEWLLYGTGAVVYSVIPVLIIFHAVRDWPGAGGRTQFRLDRFARANGMTYRPVRHNARPGLPGMIFDAAWQPGDVDVLTRYDATGLIVGNARFTTGTGKGRTVHKWGYASVQLGTRLPHIVLDARGNNSLAGHTNLPRDLDPRQRLRLEGDFDRYFTLYCPRDYERDALYLFTPDIMARFVDHAAEFDVEIVDDRLFLYAKRPLATLDPETWEWLRATLAVLTEKVEQWRRWRDDRLGTTRVDRRGRMPIVTRPPKGVAAPGRRLTDRTSWWGVLAIVLATAVLWAIGTDVFGLFG</sequence>
<proteinExistence type="predicted"/>
<protein>
    <recommendedName>
        <fullName evidence="4">DUF3137 domain-containing protein</fullName>
    </recommendedName>
</protein>
<keyword evidence="1" id="KW-1133">Transmembrane helix</keyword>
<gene>
    <name evidence="2" type="ORF">GCM10022202_36840</name>
</gene>
<evidence type="ECO:0000313" key="2">
    <source>
        <dbReference type="EMBL" id="GAA3671120.1"/>
    </source>
</evidence>
<organism evidence="2 3">
    <name type="scientific">Microbacterium marinilacus</name>
    <dbReference type="NCBI Taxonomy" id="415209"/>
    <lineage>
        <taxon>Bacteria</taxon>
        <taxon>Bacillati</taxon>
        <taxon>Actinomycetota</taxon>
        <taxon>Actinomycetes</taxon>
        <taxon>Micrococcales</taxon>
        <taxon>Microbacteriaceae</taxon>
        <taxon>Microbacterium</taxon>
    </lineage>
</organism>
<dbReference type="Proteomes" id="UP001410795">
    <property type="component" value="Unassembled WGS sequence"/>
</dbReference>
<keyword evidence="3" id="KW-1185">Reference proteome</keyword>
<evidence type="ECO:0008006" key="4">
    <source>
        <dbReference type="Google" id="ProtNLM"/>
    </source>
</evidence>
<dbReference type="EMBL" id="BAAAYV010000025">
    <property type="protein sequence ID" value="GAA3671120.1"/>
    <property type="molecule type" value="Genomic_DNA"/>
</dbReference>
<keyword evidence="1" id="KW-0472">Membrane</keyword>
<feature type="transmembrane region" description="Helical" evidence="1">
    <location>
        <begin position="31"/>
        <end position="53"/>
    </location>
</feature>
<accession>A0ABP7BY63</accession>
<feature type="transmembrane region" description="Helical" evidence="1">
    <location>
        <begin position="299"/>
        <end position="323"/>
    </location>
</feature>
<evidence type="ECO:0000256" key="1">
    <source>
        <dbReference type="SAM" id="Phobius"/>
    </source>
</evidence>
<reference evidence="3" key="1">
    <citation type="journal article" date="2019" name="Int. J. Syst. Evol. Microbiol.">
        <title>The Global Catalogue of Microorganisms (GCM) 10K type strain sequencing project: providing services to taxonomists for standard genome sequencing and annotation.</title>
        <authorList>
            <consortium name="The Broad Institute Genomics Platform"/>
            <consortium name="The Broad Institute Genome Sequencing Center for Infectious Disease"/>
            <person name="Wu L."/>
            <person name="Ma J."/>
        </authorList>
    </citation>
    <scope>NUCLEOTIDE SEQUENCE [LARGE SCALE GENOMIC DNA]</scope>
    <source>
        <strain evidence="3">JCM 16546</strain>
    </source>
</reference>